<keyword evidence="3" id="KW-0862">Zinc</keyword>
<dbReference type="PROSITE" id="PS50089">
    <property type="entry name" value="ZF_RING_2"/>
    <property type="match status" value="1"/>
</dbReference>
<proteinExistence type="predicted"/>
<dbReference type="PANTHER" id="PTHR12420">
    <property type="entry name" value="PHD FINGER PROTEIN"/>
    <property type="match status" value="1"/>
</dbReference>
<keyword evidence="9" id="KW-1185">Reference proteome</keyword>
<organism evidence="8 9">
    <name type="scientific">Cylicocyclus nassatus</name>
    <name type="common">Nematode worm</name>
    <dbReference type="NCBI Taxonomy" id="53992"/>
    <lineage>
        <taxon>Eukaryota</taxon>
        <taxon>Metazoa</taxon>
        <taxon>Ecdysozoa</taxon>
        <taxon>Nematoda</taxon>
        <taxon>Chromadorea</taxon>
        <taxon>Rhabditida</taxon>
        <taxon>Rhabditina</taxon>
        <taxon>Rhabditomorpha</taxon>
        <taxon>Strongyloidea</taxon>
        <taxon>Strongylidae</taxon>
        <taxon>Cylicocyclus</taxon>
    </lineage>
</organism>
<comment type="caution">
    <text evidence="8">The sequence shown here is derived from an EMBL/GenBank/DDBJ whole genome shotgun (WGS) entry which is preliminary data.</text>
</comment>
<evidence type="ECO:0000256" key="2">
    <source>
        <dbReference type="ARBA" id="ARBA00022771"/>
    </source>
</evidence>
<keyword evidence="2 4" id="KW-0863">Zinc-finger</keyword>
<name>A0AA36M9Q7_CYLNA</name>
<dbReference type="Pfam" id="PF13771">
    <property type="entry name" value="zf-HC5HC2H"/>
    <property type="match status" value="1"/>
</dbReference>
<evidence type="ECO:0000256" key="5">
    <source>
        <dbReference type="SAM" id="MobiDB-lite"/>
    </source>
</evidence>
<dbReference type="InterPro" id="IPR001965">
    <property type="entry name" value="Znf_PHD"/>
</dbReference>
<dbReference type="InterPro" id="IPR001841">
    <property type="entry name" value="Znf_RING"/>
</dbReference>
<evidence type="ECO:0000313" key="8">
    <source>
        <dbReference type="EMBL" id="CAJ0602660.1"/>
    </source>
</evidence>
<dbReference type="InterPro" id="IPR051188">
    <property type="entry name" value="PHD-type_Zinc_Finger"/>
</dbReference>
<evidence type="ECO:0000256" key="1">
    <source>
        <dbReference type="ARBA" id="ARBA00022723"/>
    </source>
</evidence>
<feature type="compositionally biased region" description="Basic residues" evidence="5">
    <location>
        <begin position="434"/>
        <end position="443"/>
    </location>
</feature>
<feature type="region of interest" description="Disordered" evidence="5">
    <location>
        <begin position="49"/>
        <end position="68"/>
    </location>
</feature>
<feature type="region of interest" description="Disordered" evidence="5">
    <location>
        <begin position="456"/>
        <end position="481"/>
    </location>
</feature>
<dbReference type="Proteomes" id="UP001176961">
    <property type="component" value="Unassembled WGS sequence"/>
</dbReference>
<evidence type="ECO:0000259" key="7">
    <source>
        <dbReference type="PROSITE" id="PS51805"/>
    </source>
</evidence>
<dbReference type="CDD" id="cd15571">
    <property type="entry name" value="ePHD"/>
    <property type="match status" value="1"/>
</dbReference>
<protein>
    <recommendedName>
        <fullName evidence="10">PHD finger protein 7</fullName>
    </recommendedName>
</protein>
<dbReference type="EMBL" id="CATQJL010000305">
    <property type="protein sequence ID" value="CAJ0602660.1"/>
    <property type="molecule type" value="Genomic_DNA"/>
</dbReference>
<dbReference type="Gene3D" id="3.30.40.10">
    <property type="entry name" value="Zinc/RING finger domain, C3HC4 (zinc finger)"/>
    <property type="match status" value="1"/>
</dbReference>
<evidence type="ECO:0000313" key="9">
    <source>
        <dbReference type="Proteomes" id="UP001176961"/>
    </source>
</evidence>
<evidence type="ECO:0000256" key="4">
    <source>
        <dbReference type="PROSITE-ProRule" id="PRU00175"/>
    </source>
</evidence>
<dbReference type="PROSITE" id="PS51805">
    <property type="entry name" value="EPHD"/>
    <property type="match status" value="1"/>
</dbReference>
<evidence type="ECO:0008006" key="10">
    <source>
        <dbReference type="Google" id="ProtNLM"/>
    </source>
</evidence>
<evidence type="ECO:0000259" key="6">
    <source>
        <dbReference type="PROSITE" id="PS50089"/>
    </source>
</evidence>
<dbReference type="SMART" id="SM00249">
    <property type="entry name" value="PHD"/>
    <property type="match status" value="2"/>
</dbReference>
<feature type="compositionally biased region" description="Basic and acidic residues" evidence="5">
    <location>
        <begin position="466"/>
        <end position="479"/>
    </location>
</feature>
<feature type="domain" description="RING-type" evidence="6">
    <location>
        <begin position="236"/>
        <end position="285"/>
    </location>
</feature>
<feature type="region of interest" description="Disordered" evidence="5">
    <location>
        <begin position="412"/>
        <end position="443"/>
    </location>
</feature>
<keyword evidence="1" id="KW-0479">Metal-binding</keyword>
<feature type="domain" description="PHD-type" evidence="7">
    <location>
        <begin position="88"/>
        <end position="210"/>
    </location>
</feature>
<sequence>MVVEEFHVDFAEEEDVLLSLPEKWFTKLVDQRDGRSFVEALQIVANRTNEATQESRRKSRAKPSKKDKKSYRLDRLIVSILREDKSKPPLCIFCFDDSADVNDLCGRLLWSSDKPTFFAAHELCALMVPEILTLDAPSPLGKKLFDTDLKQLNESYARGRALSCHVCGERGALVGCCSTQCRHVFHLPCAIRSKCFIDYEEFRCFCEKHSGSAYDNICKNYLSRPKPINNDSSDLCCLCMERVDQRAKMHSVVQLECCGYRFYHYECLKNATLIRGQEMRCPACNRPNEETSFEETIKRQGIYFQTYNPSCDPTDESSSDNVRSRCYYAMTRTAAKDRTCLSSLGPDRYDDSDALNDQVYNAFEALNGCITCGVHCHRLCAGPPWSTYCPDGDGAEEKWQCDDCREAFLPVENPPAPPKVSETSQRNPVSVVARRNRTHTSNCKKRLPKEGRLSLDENNVTRQKRGRDDTTVRTSEPPKKQTVLSNWFTKDRHRTNSSGSDIQVL</sequence>
<dbReference type="GO" id="GO:0008270">
    <property type="term" value="F:zinc ion binding"/>
    <property type="evidence" value="ECO:0007669"/>
    <property type="project" value="UniProtKB-KW"/>
</dbReference>
<reference evidence="8" key="1">
    <citation type="submission" date="2023-07" db="EMBL/GenBank/DDBJ databases">
        <authorList>
            <consortium name="CYATHOMIX"/>
        </authorList>
    </citation>
    <scope>NUCLEOTIDE SEQUENCE</scope>
    <source>
        <strain evidence="8">N/A</strain>
    </source>
</reference>
<gene>
    <name evidence="8" type="ORF">CYNAS_LOCUS14643</name>
</gene>
<evidence type="ECO:0000256" key="3">
    <source>
        <dbReference type="ARBA" id="ARBA00022833"/>
    </source>
</evidence>
<dbReference type="InterPro" id="IPR034732">
    <property type="entry name" value="EPHD"/>
</dbReference>
<dbReference type="SMART" id="SM00184">
    <property type="entry name" value="RING"/>
    <property type="match status" value="2"/>
</dbReference>
<dbReference type="AlphaFoldDB" id="A0AA36M9Q7"/>
<feature type="compositionally biased region" description="Basic residues" evidence="5">
    <location>
        <begin position="57"/>
        <end position="68"/>
    </location>
</feature>
<dbReference type="InterPro" id="IPR013083">
    <property type="entry name" value="Znf_RING/FYVE/PHD"/>
</dbReference>
<accession>A0AA36M9Q7</accession>